<feature type="region of interest" description="Disordered" evidence="4">
    <location>
        <begin position="168"/>
        <end position="188"/>
    </location>
</feature>
<evidence type="ECO:0000256" key="1">
    <source>
        <dbReference type="ARBA" id="ARBA00022723"/>
    </source>
</evidence>
<evidence type="ECO:0000313" key="7">
    <source>
        <dbReference type="Proteomes" id="UP000673691"/>
    </source>
</evidence>
<dbReference type="GO" id="GO:1903426">
    <property type="term" value="P:regulation of reactive oxygen species biosynthetic process"/>
    <property type="evidence" value="ECO:0007669"/>
    <property type="project" value="TreeGrafter"/>
</dbReference>
<dbReference type="PANTHER" id="PTHR46715:SF1">
    <property type="entry name" value="1-PHOSPHATIDYLINOSITOL 3-PHOSPHATE 5-KINASE"/>
    <property type="match status" value="1"/>
</dbReference>
<keyword evidence="3" id="KW-0862">Zinc</keyword>
<dbReference type="InterPro" id="IPR011011">
    <property type="entry name" value="Znf_FYVE_PHD"/>
</dbReference>
<dbReference type="PANTHER" id="PTHR46715">
    <property type="entry name" value="1-PHOSPHATIDYLINOSITOL 3-PHOSPHATE 5-KINASE"/>
    <property type="match status" value="1"/>
</dbReference>
<protein>
    <recommendedName>
        <fullName evidence="5">FYVE zinc finger domain-containing protein</fullName>
    </recommendedName>
</protein>
<dbReference type="InterPro" id="IPR013083">
    <property type="entry name" value="Znf_RING/FYVE/PHD"/>
</dbReference>
<dbReference type="AlphaFoldDB" id="A0A8H8DJ93"/>
<gene>
    <name evidence="6" type="ORF">BJ554DRAFT_7703</name>
</gene>
<feature type="compositionally biased region" description="Basic residues" evidence="4">
    <location>
        <begin position="122"/>
        <end position="136"/>
    </location>
</feature>
<dbReference type="Proteomes" id="UP000673691">
    <property type="component" value="Unassembled WGS sequence"/>
</dbReference>
<feature type="compositionally biased region" description="Polar residues" evidence="4">
    <location>
        <begin position="107"/>
        <end position="121"/>
    </location>
</feature>
<name>A0A8H8DJ93_9FUNG</name>
<keyword evidence="1" id="KW-0479">Metal-binding</keyword>
<accession>A0A8H8DJ93</accession>
<dbReference type="GO" id="GO:0000285">
    <property type="term" value="F:1-phosphatidylinositol-3-phosphate 5-kinase activity"/>
    <property type="evidence" value="ECO:0007669"/>
    <property type="project" value="InterPro"/>
</dbReference>
<dbReference type="OrthoDB" id="10018316at2759"/>
<keyword evidence="2" id="KW-0863">Zinc-finger</keyword>
<dbReference type="GO" id="GO:0052810">
    <property type="term" value="F:1-phosphatidylinositol-5-kinase activity"/>
    <property type="evidence" value="ECO:0007669"/>
    <property type="project" value="TreeGrafter"/>
</dbReference>
<organism evidence="6 7">
    <name type="scientific">Olpidium bornovanus</name>
    <dbReference type="NCBI Taxonomy" id="278681"/>
    <lineage>
        <taxon>Eukaryota</taxon>
        <taxon>Fungi</taxon>
        <taxon>Fungi incertae sedis</taxon>
        <taxon>Olpidiomycota</taxon>
        <taxon>Olpidiomycotina</taxon>
        <taxon>Olpidiomycetes</taxon>
        <taxon>Olpidiales</taxon>
        <taxon>Olpidiaceae</taxon>
        <taxon>Olpidium</taxon>
    </lineage>
</organism>
<dbReference type="InterPro" id="IPR043548">
    <property type="entry name" value="PIKfyve"/>
</dbReference>
<dbReference type="InterPro" id="IPR000306">
    <property type="entry name" value="Znf_FYVE"/>
</dbReference>
<dbReference type="Pfam" id="PF01363">
    <property type="entry name" value="FYVE"/>
    <property type="match status" value="1"/>
</dbReference>
<feature type="region of interest" description="Disordered" evidence="4">
    <location>
        <begin position="107"/>
        <end position="148"/>
    </location>
</feature>
<feature type="compositionally biased region" description="Low complexity" evidence="4">
    <location>
        <begin position="45"/>
        <end position="62"/>
    </location>
</feature>
<evidence type="ECO:0000313" key="6">
    <source>
        <dbReference type="EMBL" id="KAG5460266.1"/>
    </source>
</evidence>
<dbReference type="GO" id="GO:0031410">
    <property type="term" value="C:cytoplasmic vesicle"/>
    <property type="evidence" value="ECO:0007669"/>
    <property type="project" value="TreeGrafter"/>
</dbReference>
<evidence type="ECO:0000259" key="5">
    <source>
        <dbReference type="Pfam" id="PF01363"/>
    </source>
</evidence>
<comment type="caution">
    <text evidence="6">The sequence shown here is derived from an EMBL/GenBank/DDBJ whole genome shotgun (WGS) entry which is preliminary data.</text>
</comment>
<feature type="domain" description="FYVE zinc finger" evidence="5">
    <location>
        <begin position="275"/>
        <end position="305"/>
    </location>
</feature>
<proteinExistence type="predicted"/>
<feature type="region of interest" description="Disordered" evidence="4">
    <location>
        <begin position="219"/>
        <end position="256"/>
    </location>
</feature>
<sequence length="306" mass="32283">MTPTEDGNHERAELGTVTDERAGVWTDQASGGGRSRPPPTLTSFSSTDAAPPALDSDAPSPSGVFSNLLKKVKFAVGTTATALTGSGLASALAPSLATANADVGSRLTTDTSADGTASHSHPSTHHFQHRHPRQHPHPYGDGSHPIWRLQRPPAPILDVLGPANAEAFRGSAASSPSTSIGGGSQATPKEAVEIVRAKDDRKFGDEPAIRILELLSAPPPLSAESADGNSPGGRKENISNANSLAPSDGAPLRKSNSISKVINRLRGGEPVRREYWMRDDNCKECYECSSSFTAFRRKHHCRICGM</sequence>
<dbReference type="Gene3D" id="3.30.40.10">
    <property type="entry name" value="Zinc/RING finger domain, C3HC4 (zinc finger)"/>
    <property type="match status" value="1"/>
</dbReference>
<evidence type="ECO:0000256" key="4">
    <source>
        <dbReference type="SAM" id="MobiDB-lite"/>
    </source>
</evidence>
<keyword evidence="7" id="KW-1185">Reference proteome</keyword>
<evidence type="ECO:0000256" key="3">
    <source>
        <dbReference type="ARBA" id="ARBA00022833"/>
    </source>
</evidence>
<dbReference type="GO" id="GO:0032438">
    <property type="term" value="P:melanosome organization"/>
    <property type="evidence" value="ECO:0007669"/>
    <property type="project" value="TreeGrafter"/>
</dbReference>
<reference evidence="6 7" key="1">
    <citation type="journal article" name="Sci. Rep.">
        <title>Genome-scale phylogenetic analyses confirm Olpidium as the closest living zoosporic fungus to the non-flagellated, terrestrial fungi.</title>
        <authorList>
            <person name="Chang Y."/>
            <person name="Rochon D."/>
            <person name="Sekimoto S."/>
            <person name="Wang Y."/>
            <person name="Chovatia M."/>
            <person name="Sandor L."/>
            <person name="Salamov A."/>
            <person name="Grigoriev I.V."/>
            <person name="Stajich J.E."/>
            <person name="Spatafora J.W."/>
        </authorList>
    </citation>
    <scope>NUCLEOTIDE SEQUENCE [LARGE SCALE GENOMIC DNA]</scope>
    <source>
        <strain evidence="6">S191</strain>
    </source>
</reference>
<feature type="compositionally biased region" description="Basic and acidic residues" evidence="4">
    <location>
        <begin position="1"/>
        <end position="22"/>
    </location>
</feature>
<dbReference type="EMBL" id="JAEFCI010005480">
    <property type="protein sequence ID" value="KAG5460266.1"/>
    <property type="molecule type" value="Genomic_DNA"/>
</dbReference>
<evidence type="ECO:0000256" key="2">
    <source>
        <dbReference type="ARBA" id="ARBA00022771"/>
    </source>
</evidence>
<feature type="region of interest" description="Disordered" evidence="4">
    <location>
        <begin position="1"/>
        <end position="62"/>
    </location>
</feature>
<dbReference type="GO" id="GO:0012506">
    <property type="term" value="C:vesicle membrane"/>
    <property type="evidence" value="ECO:0007669"/>
    <property type="project" value="TreeGrafter"/>
</dbReference>
<dbReference type="SUPFAM" id="SSF57903">
    <property type="entry name" value="FYVE/PHD zinc finger"/>
    <property type="match status" value="1"/>
</dbReference>
<dbReference type="GO" id="GO:0008270">
    <property type="term" value="F:zinc ion binding"/>
    <property type="evidence" value="ECO:0007669"/>
    <property type="project" value="UniProtKB-KW"/>
</dbReference>